<comment type="caution">
    <text evidence="5">The sequence shown here is derived from an EMBL/GenBank/DDBJ whole genome shotgun (WGS) entry which is preliminary data.</text>
</comment>
<dbReference type="EMBL" id="WJQU01000002">
    <property type="protein sequence ID" value="KAJ6641392.1"/>
    <property type="molecule type" value="Genomic_DNA"/>
</dbReference>
<reference evidence="5" key="1">
    <citation type="submission" date="2022-07" db="EMBL/GenBank/DDBJ databases">
        <authorList>
            <person name="Trinca V."/>
            <person name="Uliana J.V.C."/>
            <person name="Torres T.T."/>
            <person name="Ward R.J."/>
            <person name="Monesi N."/>
        </authorList>
    </citation>
    <scope>NUCLEOTIDE SEQUENCE</scope>
    <source>
        <strain evidence="5">HSMRA1968</strain>
        <tissue evidence="5">Whole embryos</tissue>
    </source>
</reference>
<dbReference type="OrthoDB" id="6270897at2759"/>
<dbReference type="InterPro" id="IPR036036">
    <property type="entry name" value="SOCS_box-like_dom_sf"/>
</dbReference>
<dbReference type="PANTHER" id="PTHR10155:SF32">
    <property type="entry name" value="LP02169P"/>
    <property type="match status" value="1"/>
</dbReference>
<proteinExistence type="predicted"/>
<dbReference type="GO" id="GO:0035556">
    <property type="term" value="P:intracellular signal transduction"/>
    <property type="evidence" value="ECO:0007669"/>
    <property type="project" value="InterPro"/>
</dbReference>
<dbReference type="PANTHER" id="PTHR10155">
    <property type="entry name" value="PHOSPHATIDYLINOSITOL 3-KINASE REGULATORY SUBUNIT"/>
    <property type="match status" value="1"/>
</dbReference>
<keyword evidence="6" id="KW-1185">Reference proteome</keyword>
<dbReference type="InterPro" id="IPR036860">
    <property type="entry name" value="SH2_dom_sf"/>
</dbReference>
<dbReference type="SUPFAM" id="SSF55550">
    <property type="entry name" value="SH2 domain"/>
    <property type="match status" value="1"/>
</dbReference>
<keyword evidence="1 2" id="KW-0727">SH2 domain</keyword>
<feature type="domain" description="SH2" evidence="4">
    <location>
        <begin position="167"/>
        <end position="272"/>
    </location>
</feature>
<dbReference type="Proteomes" id="UP001151699">
    <property type="component" value="Chromosome B"/>
</dbReference>
<organism evidence="5 6">
    <name type="scientific">Pseudolycoriella hygida</name>
    <dbReference type="NCBI Taxonomy" id="35572"/>
    <lineage>
        <taxon>Eukaryota</taxon>
        <taxon>Metazoa</taxon>
        <taxon>Ecdysozoa</taxon>
        <taxon>Arthropoda</taxon>
        <taxon>Hexapoda</taxon>
        <taxon>Insecta</taxon>
        <taxon>Pterygota</taxon>
        <taxon>Neoptera</taxon>
        <taxon>Endopterygota</taxon>
        <taxon>Diptera</taxon>
        <taxon>Nematocera</taxon>
        <taxon>Sciaroidea</taxon>
        <taxon>Sciaridae</taxon>
        <taxon>Pseudolycoriella</taxon>
    </lineage>
</organism>
<dbReference type="GO" id="GO:0046935">
    <property type="term" value="F:1-phosphatidylinositol-3-kinase regulator activity"/>
    <property type="evidence" value="ECO:0007669"/>
    <property type="project" value="TreeGrafter"/>
</dbReference>
<dbReference type="SMART" id="SM00252">
    <property type="entry name" value="SH2"/>
    <property type="match status" value="1"/>
</dbReference>
<name>A0A9Q0N0F2_9DIPT</name>
<evidence type="ECO:0000256" key="2">
    <source>
        <dbReference type="PROSITE-ProRule" id="PRU00191"/>
    </source>
</evidence>
<evidence type="ECO:0000313" key="5">
    <source>
        <dbReference type="EMBL" id="KAJ6641392.1"/>
    </source>
</evidence>
<evidence type="ECO:0000256" key="1">
    <source>
        <dbReference type="ARBA" id="ARBA00022999"/>
    </source>
</evidence>
<gene>
    <name evidence="5" type="primary">SOCS6</name>
    <name evidence="5" type="ORF">Bhyg_06331</name>
</gene>
<protein>
    <submittedName>
        <fullName evidence="5">Suppressor of cytokine signaling 6</fullName>
    </submittedName>
</protein>
<dbReference type="PROSITE" id="PS50001">
    <property type="entry name" value="SH2"/>
    <property type="match status" value="1"/>
</dbReference>
<dbReference type="Gene3D" id="3.30.505.10">
    <property type="entry name" value="SH2 domain"/>
    <property type="match status" value="1"/>
</dbReference>
<dbReference type="AlphaFoldDB" id="A0A9Q0N0F2"/>
<evidence type="ECO:0000256" key="3">
    <source>
        <dbReference type="SAM" id="MobiDB-lite"/>
    </source>
</evidence>
<feature type="region of interest" description="Disordered" evidence="3">
    <location>
        <begin position="1"/>
        <end position="27"/>
    </location>
</feature>
<accession>A0A9Q0N0F2</accession>
<dbReference type="GO" id="GO:0046854">
    <property type="term" value="P:phosphatidylinositol phosphate biosynthetic process"/>
    <property type="evidence" value="ECO:0007669"/>
    <property type="project" value="TreeGrafter"/>
</dbReference>
<dbReference type="GO" id="GO:0005942">
    <property type="term" value="C:phosphatidylinositol 3-kinase complex"/>
    <property type="evidence" value="ECO:0007669"/>
    <property type="project" value="TreeGrafter"/>
</dbReference>
<evidence type="ECO:0000259" key="4">
    <source>
        <dbReference type="PROSITE" id="PS50001"/>
    </source>
</evidence>
<evidence type="ECO:0000313" key="6">
    <source>
        <dbReference type="Proteomes" id="UP001151699"/>
    </source>
</evidence>
<dbReference type="PRINTS" id="PR00401">
    <property type="entry name" value="SH2DOMAIN"/>
</dbReference>
<dbReference type="InterPro" id="IPR000980">
    <property type="entry name" value="SH2"/>
</dbReference>
<dbReference type="SUPFAM" id="SSF158235">
    <property type="entry name" value="SOCS box-like"/>
    <property type="match status" value="1"/>
</dbReference>
<sequence length="324" mass="37935">MEPTGRKSGWFKALTRRSKSSNKQNSEDVNIDTSVFTLSSESLDSTFNRQSAVSERRQTKTKTVLNWLRQFRQRRRESTSLTEDSLMIAQRRPLVRNCIYRPRMSELNIPLDQVYILTRVPTPPPQHDWDELRLHADLFPSPWQLPETSQEQLILVNAKVLMSKYGWYRGNITRLNAQRKLQGQPDGSFLLRDSQTSGTHFTLSFRSAGITLHYRIKYEVGYWFIESSRYISVAEMIKDAMEKSKDSVFCYVKPGKHNILQPPFPVRLTNPISKFDEVPKLQHICRFYIRTTPVPFHTLPTRLQEYVKENKYLNIPHGYFEGVS</sequence>
<dbReference type="Pfam" id="PF00017">
    <property type="entry name" value="SH2"/>
    <property type="match status" value="1"/>
</dbReference>